<accession>A0A5C3MWB5</accession>
<evidence type="ECO:0000256" key="6">
    <source>
        <dbReference type="ARBA" id="ARBA00023136"/>
    </source>
</evidence>
<dbReference type="PANTHER" id="PTHR23501:SF189">
    <property type="entry name" value="DRUG TRANSPORTER, PUTATIVE (AFU_ORTHOLOGUE AFUA_4G03920)-RELATED"/>
    <property type="match status" value="1"/>
</dbReference>
<feature type="transmembrane region" description="Helical" evidence="8">
    <location>
        <begin position="393"/>
        <end position="416"/>
    </location>
</feature>
<evidence type="ECO:0000256" key="3">
    <source>
        <dbReference type="ARBA" id="ARBA00022448"/>
    </source>
</evidence>
<evidence type="ECO:0000256" key="8">
    <source>
        <dbReference type="SAM" id="Phobius"/>
    </source>
</evidence>
<dbReference type="GO" id="GO:0022857">
    <property type="term" value="F:transmembrane transporter activity"/>
    <property type="evidence" value="ECO:0007669"/>
    <property type="project" value="InterPro"/>
</dbReference>
<feature type="transmembrane region" description="Helical" evidence="8">
    <location>
        <begin position="77"/>
        <end position="103"/>
    </location>
</feature>
<feature type="transmembrane region" description="Helical" evidence="8">
    <location>
        <begin position="115"/>
        <end position="133"/>
    </location>
</feature>
<dbReference type="InterPro" id="IPR020846">
    <property type="entry name" value="MFS_dom"/>
</dbReference>
<dbReference type="PANTHER" id="PTHR23501">
    <property type="entry name" value="MAJOR FACILITATOR SUPERFAMILY"/>
    <property type="match status" value="1"/>
</dbReference>
<organism evidence="10 11">
    <name type="scientific">Heliocybe sulcata</name>
    <dbReference type="NCBI Taxonomy" id="5364"/>
    <lineage>
        <taxon>Eukaryota</taxon>
        <taxon>Fungi</taxon>
        <taxon>Dikarya</taxon>
        <taxon>Basidiomycota</taxon>
        <taxon>Agaricomycotina</taxon>
        <taxon>Agaricomycetes</taxon>
        <taxon>Gloeophyllales</taxon>
        <taxon>Gloeophyllaceae</taxon>
        <taxon>Heliocybe</taxon>
    </lineage>
</organism>
<comment type="similarity">
    <text evidence="2">Belongs to the major facilitator superfamily.</text>
</comment>
<keyword evidence="3" id="KW-0813">Transport</keyword>
<name>A0A5C3MWB5_9AGAM</name>
<dbReference type="OrthoDB" id="10021397at2759"/>
<dbReference type="CDD" id="cd17502">
    <property type="entry name" value="MFS_Azr1_MDR_like"/>
    <property type="match status" value="1"/>
</dbReference>
<evidence type="ECO:0000256" key="4">
    <source>
        <dbReference type="ARBA" id="ARBA00022692"/>
    </source>
</evidence>
<feature type="transmembrane region" description="Helical" evidence="8">
    <location>
        <begin position="212"/>
        <end position="235"/>
    </location>
</feature>
<feature type="transmembrane region" description="Helical" evidence="8">
    <location>
        <begin position="453"/>
        <end position="475"/>
    </location>
</feature>
<evidence type="ECO:0000313" key="11">
    <source>
        <dbReference type="Proteomes" id="UP000305948"/>
    </source>
</evidence>
<feature type="transmembrane region" description="Helical" evidence="8">
    <location>
        <begin position="360"/>
        <end position="381"/>
    </location>
</feature>
<feature type="transmembrane region" description="Helical" evidence="8">
    <location>
        <begin position="496"/>
        <end position="514"/>
    </location>
</feature>
<reference evidence="10 11" key="1">
    <citation type="journal article" date="2019" name="Nat. Ecol. Evol.">
        <title>Megaphylogeny resolves global patterns of mushroom evolution.</title>
        <authorList>
            <person name="Varga T."/>
            <person name="Krizsan K."/>
            <person name="Foldi C."/>
            <person name="Dima B."/>
            <person name="Sanchez-Garcia M."/>
            <person name="Sanchez-Ramirez S."/>
            <person name="Szollosi G.J."/>
            <person name="Szarkandi J.G."/>
            <person name="Papp V."/>
            <person name="Albert L."/>
            <person name="Andreopoulos W."/>
            <person name="Angelini C."/>
            <person name="Antonin V."/>
            <person name="Barry K.W."/>
            <person name="Bougher N.L."/>
            <person name="Buchanan P."/>
            <person name="Buyck B."/>
            <person name="Bense V."/>
            <person name="Catcheside P."/>
            <person name="Chovatia M."/>
            <person name="Cooper J."/>
            <person name="Damon W."/>
            <person name="Desjardin D."/>
            <person name="Finy P."/>
            <person name="Geml J."/>
            <person name="Haridas S."/>
            <person name="Hughes K."/>
            <person name="Justo A."/>
            <person name="Karasinski D."/>
            <person name="Kautmanova I."/>
            <person name="Kiss B."/>
            <person name="Kocsube S."/>
            <person name="Kotiranta H."/>
            <person name="LaButti K.M."/>
            <person name="Lechner B.E."/>
            <person name="Liimatainen K."/>
            <person name="Lipzen A."/>
            <person name="Lukacs Z."/>
            <person name="Mihaltcheva S."/>
            <person name="Morgado L.N."/>
            <person name="Niskanen T."/>
            <person name="Noordeloos M.E."/>
            <person name="Ohm R.A."/>
            <person name="Ortiz-Santana B."/>
            <person name="Ovrebo C."/>
            <person name="Racz N."/>
            <person name="Riley R."/>
            <person name="Savchenko A."/>
            <person name="Shiryaev A."/>
            <person name="Soop K."/>
            <person name="Spirin V."/>
            <person name="Szebenyi C."/>
            <person name="Tomsovsky M."/>
            <person name="Tulloss R.E."/>
            <person name="Uehling J."/>
            <person name="Grigoriev I.V."/>
            <person name="Vagvolgyi C."/>
            <person name="Papp T."/>
            <person name="Martin F.M."/>
            <person name="Miettinen O."/>
            <person name="Hibbett D.S."/>
            <person name="Nagy L.G."/>
        </authorList>
    </citation>
    <scope>NUCLEOTIDE SEQUENCE [LARGE SCALE GENOMIC DNA]</scope>
    <source>
        <strain evidence="10 11">OMC1185</strain>
    </source>
</reference>
<keyword evidence="6 8" id="KW-0472">Membrane</keyword>
<evidence type="ECO:0000313" key="10">
    <source>
        <dbReference type="EMBL" id="TFK49175.1"/>
    </source>
</evidence>
<dbReference type="GO" id="GO:0005886">
    <property type="term" value="C:plasma membrane"/>
    <property type="evidence" value="ECO:0007669"/>
    <property type="project" value="TreeGrafter"/>
</dbReference>
<dbReference type="GO" id="GO:0012505">
    <property type="term" value="C:endomembrane system"/>
    <property type="evidence" value="ECO:0007669"/>
    <property type="project" value="UniProtKB-SubCell"/>
</dbReference>
<keyword evidence="11" id="KW-1185">Reference proteome</keyword>
<dbReference type="EMBL" id="ML213517">
    <property type="protein sequence ID" value="TFK49175.1"/>
    <property type="molecule type" value="Genomic_DNA"/>
</dbReference>
<feature type="domain" description="Major facilitator superfamily (MFS) profile" evidence="9">
    <location>
        <begin position="80"/>
        <end position="587"/>
    </location>
</feature>
<keyword evidence="5 8" id="KW-1133">Transmembrane helix</keyword>
<feature type="region of interest" description="Disordered" evidence="7">
    <location>
        <begin position="602"/>
        <end position="637"/>
    </location>
</feature>
<gene>
    <name evidence="10" type="ORF">OE88DRAFT_1703594</name>
</gene>
<dbReference type="InterPro" id="IPR036259">
    <property type="entry name" value="MFS_trans_sf"/>
</dbReference>
<feature type="transmembrane region" description="Helical" evidence="8">
    <location>
        <begin position="170"/>
        <end position="191"/>
    </location>
</feature>
<dbReference type="PRINTS" id="PR01036">
    <property type="entry name" value="TCRTETB"/>
</dbReference>
<feature type="transmembrane region" description="Helical" evidence="8">
    <location>
        <begin position="255"/>
        <end position="275"/>
    </location>
</feature>
<protein>
    <submittedName>
        <fullName evidence="10">MFS general substrate transporter</fullName>
    </submittedName>
</protein>
<feature type="region of interest" description="Disordered" evidence="7">
    <location>
        <begin position="1"/>
        <end position="32"/>
    </location>
</feature>
<feature type="transmembrane region" description="Helical" evidence="8">
    <location>
        <begin position="423"/>
        <end position="441"/>
    </location>
</feature>
<feature type="transmembrane region" description="Helical" evidence="8">
    <location>
        <begin position="145"/>
        <end position="164"/>
    </location>
</feature>
<dbReference type="AlphaFoldDB" id="A0A5C3MWB5"/>
<keyword evidence="4 8" id="KW-0812">Transmembrane</keyword>
<evidence type="ECO:0000256" key="7">
    <source>
        <dbReference type="SAM" id="MobiDB-lite"/>
    </source>
</evidence>
<dbReference type="Gene3D" id="1.20.1250.20">
    <property type="entry name" value="MFS general substrate transporter like domains"/>
    <property type="match status" value="2"/>
</dbReference>
<evidence type="ECO:0000256" key="5">
    <source>
        <dbReference type="ARBA" id="ARBA00022989"/>
    </source>
</evidence>
<dbReference type="PROSITE" id="PS50850">
    <property type="entry name" value="MFS"/>
    <property type="match status" value="1"/>
</dbReference>
<evidence type="ECO:0000259" key="9">
    <source>
        <dbReference type="PROSITE" id="PS50850"/>
    </source>
</evidence>
<dbReference type="SUPFAM" id="SSF103473">
    <property type="entry name" value="MFS general substrate transporter"/>
    <property type="match status" value="1"/>
</dbReference>
<dbReference type="Pfam" id="PF07690">
    <property type="entry name" value="MFS_1"/>
    <property type="match status" value="1"/>
</dbReference>
<feature type="transmembrane region" description="Helical" evidence="8">
    <location>
        <begin position="295"/>
        <end position="313"/>
    </location>
</feature>
<comment type="subcellular location">
    <subcellularLocation>
        <location evidence="1">Endomembrane system</location>
        <topology evidence="1">Multi-pass membrane protein</topology>
    </subcellularLocation>
</comment>
<sequence>MTRLQAIDGSDVMADVDETARKQENSADDDATIVTMPEAAQTGGPDAPLPTAIEGKKPSLPAADLEDQTNFLPTRQVITVFLGLSVALACSFLDQTIVATALPKISSELHSGRESSWVATAYLLTSLAFTPIYGRWSDVFGRKVVLLFSLSFFLVFSLACALARTMIQLIVFRAFQGIGGGAIITMVLIIVSDIVSLKDRGKYQGIQEGTIAISNGIGPILGGIFSQYTTWQVVLSTQNLLVHLTRACYARRWCFYINLPMAGLAIFVSIMLLPLKGVKGNMKEKFMKIDYVGSFLTILSSILILIALTWGGVTYPWASAQVLVPLFLGVLVLAGFFVWEAKYAVLPIIPVHIFRHKTVSGVYICTLCNGMTFFAILYYVPQFLQLVKGSSPIYSSLLMLPFLAPIAIVVFLNGTFTSRTGHYRYNILIGYVLWSIAQGLQSTINENSSTGKIAGTLLMGGLASGFTFQTTLIAAQACVSRSEMAVVTGVRNFVRLFGSTISLAICASIIGNQLRSALNGLSLSSETVANILNDPTVINSSDSGLTESAKAVIIQGYTRGFQGVFYLTIACQVLSFFSALFLIQQHELTRAGDADMKQAAKEKFKREKAAKGAEADVEAQNEKEGWDGEAESQEKKS</sequence>
<proteinExistence type="inferred from homology"/>
<evidence type="ECO:0000256" key="2">
    <source>
        <dbReference type="ARBA" id="ARBA00008335"/>
    </source>
</evidence>
<dbReference type="Proteomes" id="UP000305948">
    <property type="component" value="Unassembled WGS sequence"/>
</dbReference>
<dbReference type="InterPro" id="IPR011701">
    <property type="entry name" value="MFS"/>
</dbReference>
<evidence type="ECO:0000256" key="1">
    <source>
        <dbReference type="ARBA" id="ARBA00004127"/>
    </source>
</evidence>
<dbReference type="FunFam" id="1.20.1720.10:FF:000013">
    <property type="entry name" value="Related to multidrug resistance proteins"/>
    <property type="match status" value="1"/>
</dbReference>
<feature type="transmembrane region" description="Helical" evidence="8">
    <location>
        <begin position="564"/>
        <end position="583"/>
    </location>
</feature>
<feature type="transmembrane region" description="Helical" evidence="8">
    <location>
        <begin position="319"/>
        <end position="339"/>
    </location>
</feature>